<dbReference type="Proteomes" id="UP000241890">
    <property type="component" value="Unassembled WGS sequence"/>
</dbReference>
<dbReference type="EMBL" id="BEYU01000168">
    <property type="protein sequence ID" value="GBG33758.1"/>
    <property type="molecule type" value="Genomic_DNA"/>
</dbReference>
<dbReference type="PANTHER" id="PTHR34859:SF2">
    <property type="entry name" value="LYSM DOMAIN-CONTAINING PROTEIN"/>
    <property type="match status" value="1"/>
</dbReference>
<dbReference type="OrthoDB" id="71572at2759"/>
<sequence length="223" mass="23661">MVKLAATVLAVVAAAVAGRETLRVGAGQVEALGSAKTPVACWKDTSTRGPAHVPKSCGKDLELSGLLCYPACLEGYSGVGPMCWETCKEGEHDAGVLCYEKNRTVHIKHTYGRGTGSVPSCGEDEDQDWSSLGFCFPKCPDDAAGIGPVCWDKCTGSFPAEGGPLCCSSDEVCHSELYNLTVNLPMHIAQAVLDGKSIRKEIKDIKVIVDDILGYELPLCHNT</sequence>
<name>A0A2R5GVF9_9STRA</name>
<organism evidence="2 3">
    <name type="scientific">Hondaea fermentalgiana</name>
    <dbReference type="NCBI Taxonomy" id="2315210"/>
    <lineage>
        <taxon>Eukaryota</taxon>
        <taxon>Sar</taxon>
        <taxon>Stramenopiles</taxon>
        <taxon>Bigyra</taxon>
        <taxon>Labyrinthulomycetes</taxon>
        <taxon>Thraustochytrida</taxon>
        <taxon>Thraustochytriidae</taxon>
        <taxon>Hondaea</taxon>
    </lineage>
</organism>
<evidence type="ECO:0000313" key="3">
    <source>
        <dbReference type="Proteomes" id="UP000241890"/>
    </source>
</evidence>
<keyword evidence="1" id="KW-0732">Signal</keyword>
<reference evidence="2 3" key="1">
    <citation type="submission" date="2017-12" db="EMBL/GenBank/DDBJ databases">
        <title>Sequencing, de novo assembly and annotation of complete genome of a new Thraustochytrid species, strain FCC1311.</title>
        <authorList>
            <person name="Sedici K."/>
            <person name="Godart F."/>
            <person name="Aiese Cigliano R."/>
            <person name="Sanseverino W."/>
            <person name="Barakat M."/>
            <person name="Ortet P."/>
            <person name="Marechal E."/>
            <person name="Cagnac O."/>
            <person name="Amato A."/>
        </authorList>
    </citation>
    <scope>NUCLEOTIDE SEQUENCE [LARGE SCALE GENOMIC DNA]</scope>
</reference>
<dbReference type="InParanoid" id="A0A2R5GVF9"/>
<evidence type="ECO:0000256" key="1">
    <source>
        <dbReference type="SAM" id="SignalP"/>
    </source>
</evidence>
<dbReference type="PANTHER" id="PTHR34859">
    <property type="entry name" value="UNNAMED PRODUCT"/>
    <property type="match status" value="1"/>
</dbReference>
<evidence type="ECO:0000313" key="2">
    <source>
        <dbReference type="EMBL" id="GBG33758.1"/>
    </source>
</evidence>
<feature type="chain" id="PRO_5015315722" evidence="1">
    <location>
        <begin position="19"/>
        <end position="223"/>
    </location>
</feature>
<protein>
    <submittedName>
        <fullName evidence="2">Uncharacterized protein</fullName>
    </submittedName>
</protein>
<comment type="caution">
    <text evidence="2">The sequence shown here is derived from an EMBL/GenBank/DDBJ whole genome shotgun (WGS) entry which is preliminary data.</text>
</comment>
<feature type="signal peptide" evidence="1">
    <location>
        <begin position="1"/>
        <end position="18"/>
    </location>
</feature>
<accession>A0A2R5GVF9</accession>
<gene>
    <name evidence="2" type="ORF">FCC1311_099812</name>
</gene>
<proteinExistence type="predicted"/>
<keyword evidence="3" id="KW-1185">Reference proteome</keyword>
<dbReference type="AlphaFoldDB" id="A0A2R5GVF9"/>